<dbReference type="AlphaFoldDB" id="A7GY99"/>
<dbReference type="KEGG" id="ccv:CCV52592_0390"/>
<evidence type="ECO:0000313" key="3">
    <source>
        <dbReference type="Proteomes" id="UP000006380"/>
    </source>
</evidence>
<dbReference type="InterPro" id="IPR036909">
    <property type="entry name" value="Cyt_c-like_dom_sf"/>
</dbReference>
<protein>
    <submittedName>
        <fullName evidence="2">Molybdopterin-containing oxidoreductase II, DMSO/TMAO/BSO reductase family, monoheme c-type cytochrome</fullName>
    </submittedName>
</protein>
<dbReference type="OrthoDB" id="196859at2"/>
<accession>A7GY99</accession>
<reference evidence="2" key="1">
    <citation type="submission" date="2016-07" db="EMBL/GenBank/DDBJ databases">
        <title>Comparative genomics of the Campylobacter concisus group.</title>
        <authorList>
            <person name="Miller W.G."/>
            <person name="Yee E."/>
            <person name="Chapman M.H."/>
            <person name="Huynh S."/>
            <person name="Bono J.L."/>
            <person name="On S.L.W."/>
            <person name="StLeger J."/>
            <person name="Foster G."/>
            <person name="Parker C.T."/>
        </authorList>
    </citation>
    <scope>NUCLEOTIDE SEQUENCE</scope>
    <source>
        <strain evidence="2">525.92</strain>
    </source>
</reference>
<keyword evidence="1" id="KW-0732">Signal</keyword>
<feature type="signal peptide" evidence="1">
    <location>
        <begin position="1"/>
        <end position="16"/>
    </location>
</feature>
<organism evidence="2 3">
    <name type="scientific">Campylobacter curvus (strain 525.92)</name>
    <dbReference type="NCBI Taxonomy" id="360105"/>
    <lineage>
        <taxon>Bacteria</taxon>
        <taxon>Pseudomonadati</taxon>
        <taxon>Campylobacterota</taxon>
        <taxon>Epsilonproteobacteria</taxon>
        <taxon>Campylobacterales</taxon>
        <taxon>Campylobacteraceae</taxon>
        <taxon>Campylobacter</taxon>
    </lineage>
</organism>
<dbReference type="STRING" id="360105.CCV52592_0390"/>
<keyword evidence="3" id="KW-1185">Reference proteome</keyword>
<dbReference type="Proteomes" id="UP000006380">
    <property type="component" value="Chromosome"/>
</dbReference>
<dbReference type="SUPFAM" id="SSF46626">
    <property type="entry name" value="Cytochrome c"/>
    <property type="match status" value="1"/>
</dbReference>
<dbReference type="HOGENOM" id="CLU_099826_0_0_7"/>
<feature type="chain" id="PRO_5002707501" evidence="1">
    <location>
        <begin position="17"/>
        <end position="192"/>
    </location>
</feature>
<dbReference type="Gene3D" id="1.10.760.10">
    <property type="entry name" value="Cytochrome c-like domain"/>
    <property type="match status" value="1"/>
</dbReference>
<dbReference type="GO" id="GO:0020037">
    <property type="term" value="F:heme binding"/>
    <property type="evidence" value="ECO:0007669"/>
    <property type="project" value="InterPro"/>
</dbReference>
<sequence>MKKLVLSALLACSLFGADMMYSEGVKDVYADATSTKSIGRLLPTNAVKILQTSGDRVKLAVQGYQNPAVPNVVYFSDFARVIAVAFSKTANPEIKVLQKGKDGKWDKVETIVYASKDGFTSDLKGLFNKGETLYKESCGVCHGLHATTHYNANQWPSLLKSMVNRTAIQKEDQWVVIEYLQKHSSDVNVDKK</sequence>
<dbReference type="EMBL" id="CP000767">
    <property type="protein sequence ID" value="EAT99680.1"/>
    <property type="molecule type" value="Genomic_DNA"/>
</dbReference>
<dbReference type="GO" id="GO:0009055">
    <property type="term" value="F:electron transfer activity"/>
    <property type="evidence" value="ECO:0007669"/>
    <property type="project" value="InterPro"/>
</dbReference>
<evidence type="ECO:0000256" key="1">
    <source>
        <dbReference type="SAM" id="SignalP"/>
    </source>
</evidence>
<proteinExistence type="predicted"/>
<gene>
    <name evidence="2" type="ORF">CCV52592_0390</name>
</gene>
<name>A7GY99_CAMC5</name>
<dbReference type="RefSeq" id="WP_009649911.1">
    <property type="nucleotide sequence ID" value="NC_009715.2"/>
</dbReference>
<evidence type="ECO:0000313" key="2">
    <source>
        <dbReference type="EMBL" id="EAT99680.1"/>
    </source>
</evidence>